<feature type="domain" description="Protein kinase" evidence="2">
    <location>
        <begin position="25"/>
        <end position="267"/>
    </location>
</feature>
<dbReference type="InterPro" id="IPR020635">
    <property type="entry name" value="Tyr_kinase_cat_dom"/>
</dbReference>
<dbReference type="GO" id="GO:0004674">
    <property type="term" value="F:protein serine/threonine kinase activity"/>
    <property type="evidence" value="ECO:0007669"/>
    <property type="project" value="UniProtKB-KW"/>
</dbReference>
<reference evidence="3 4" key="1">
    <citation type="submission" date="2016-09" db="EMBL/GenBank/DDBJ databases">
        <title>Draft genome sequence of the soil isolate, Lysinibacillus fusiformis M5, a potential hypoxanthine producer.</title>
        <authorList>
            <person name="Gallegos-Monterrosa R."/>
            <person name="Maroti G."/>
            <person name="Balint B."/>
            <person name="Kovacs A.T."/>
        </authorList>
    </citation>
    <scope>NUCLEOTIDE SEQUENCE [LARGE SCALE GENOMIC DNA]</scope>
    <source>
        <strain evidence="3 4">M5</strain>
    </source>
</reference>
<comment type="caution">
    <text evidence="3">The sequence shown here is derived from an EMBL/GenBank/DDBJ whole genome shotgun (WGS) entry which is preliminary data.</text>
</comment>
<dbReference type="PROSITE" id="PS00107">
    <property type="entry name" value="PROTEIN_KINASE_ATP"/>
    <property type="match status" value="1"/>
</dbReference>
<dbReference type="Gene3D" id="1.10.510.10">
    <property type="entry name" value="Transferase(Phosphotransferase) domain 1"/>
    <property type="match status" value="1"/>
</dbReference>
<name>A0A1E4R3J0_9BACI</name>
<dbReference type="SUPFAM" id="SSF56112">
    <property type="entry name" value="Protein kinase-like (PK-like)"/>
    <property type="match status" value="1"/>
</dbReference>
<dbReference type="Pfam" id="PF00069">
    <property type="entry name" value="Pkinase"/>
    <property type="match status" value="1"/>
</dbReference>
<dbReference type="InterPro" id="IPR011009">
    <property type="entry name" value="Kinase-like_dom_sf"/>
</dbReference>
<evidence type="ECO:0000259" key="2">
    <source>
        <dbReference type="PROSITE" id="PS50011"/>
    </source>
</evidence>
<dbReference type="EMBL" id="MECQ01000001">
    <property type="protein sequence ID" value="ODV55033.1"/>
    <property type="molecule type" value="Genomic_DNA"/>
</dbReference>
<dbReference type="GO" id="GO:0004713">
    <property type="term" value="F:protein tyrosine kinase activity"/>
    <property type="evidence" value="ECO:0007669"/>
    <property type="project" value="InterPro"/>
</dbReference>
<evidence type="ECO:0000313" key="3">
    <source>
        <dbReference type="EMBL" id="ODV55033.1"/>
    </source>
</evidence>
<dbReference type="RefSeq" id="WP_069480226.1">
    <property type="nucleotide sequence ID" value="NZ_KV766182.1"/>
</dbReference>
<gene>
    <name evidence="3" type="ORF">BG258_03565</name>
</gene>
<dbReference type="Proteomes" id="UP000094784">
    <property type="component" value="Unassembled WGS sequence"/>
</dbReference>
<dbReference type="PANTHER" id="PTHR24347">
    <property type="entry name" value="SERINE/THREONINE-PROTEIN KINASE"/>
    <property type="match status" value="1"/>
</dbReference>
<dbReference type="AlphaFoldDB" id="A0A1E4R3J0"/>
<keyword evidence="1" id="KW-0067">ATP-binding</keyword>
<evidence type="ECO:0000256" key="1">
    <source>
        <dbReference type="PROSITE-ProRule" id="PRU10141"/>
    </source>
</evidence>
<dbReference type="SMART" id="SM00219">
    <property type="entry name" value="TyrKc"/>
    <property type="match status" value="1"/>
</dbReference>
<dbReference type="GO" id="GO:0005524">
    <property type="term" value="F:ATP binding"/>
    <property type="evidence" value="ECO:0007669"/>
    <property type="project" value="UniProtKB-UniRule"/>
</dbReference>
<protein>
    <submittedName>
        <fullName evidence="3">Serine/threonine protein kinase</fullName>
    </submittedName>
</protein>
<accession>A0A1E4R3J0</accession>
<dbReference type="InterPro" id="IPR017441">
    <property type="entry name" value="Protein_kinase_ATP_BS"/>
</dbReference>
<proteinExistence type="predicted"/>
<keyword evidence="3" id="KW-0418">Kinase</keyword>
<organism evidence="3 4">
    <name type="scientific">Lysinibacillus fusiformis</name>
    <dbReference type="NCBI Taxonomy" id="28031"/>
    <lineage>
        <taxon>Bacteria</taxon>
        <taxon>Bacillati</taxon>
        <taxon>Bacillota</taxon>
        <taxon>Bacilli</taxon>
        <taxon>Bacillales</taxon>
        <taxon>Bacillaceae</taxon>
        <taxon>Lysinibacillus</taxon>
    </lineage>
</organism>
<keyword evidence="3" id="KW-0723">Serine/threonine-protein kinase</keyword>
<evidence type="ECO:0000313" key="4">
    <source>
        <dbReference type="Proteomes" id="UP000094784"/>
    </source>
</evidence>
<feature type="binding site" evidence="1">
    <location>
        <position position="54"/>
    </location>
    <ligand>
        <name>ATP</name>
        <dbReference type="ChEBI" id="CHEBI:30616"/>
    </ligand>
</feature>
<dbReference type="InterPro" id="IPR000719">
    <property type="entry name" value="Prot_kinase_dom"/>
</dbReference>
<dbReference type="OrthoDB" id="9788659at2"/>
<sequence length="267" mass="31431">MWWKRLSENKFDHAVELFIAEHPDFTFKKFLGFGSYGRAYLIENCSSKGLFVLKCLRPKHRHHQKTIHKFRQEIQILQQLSLPNIPKIHSTGTIQDVPYFIMDYINGQTFEQLIFQEGIKFTVAQSLEITKQLLEQIILLHNHGIVHRDLRIPNILLVDQQLHIIDFGLATTLQKAVDLSSIQNPKRAENHISDLYFVGHFLLFLLYSDFKPSKKKEDSWQQELNLPIETKEFLERLLWIQDPFSSALEAWRSMPHLLTSSMHSKEK</sequence>
<dbReference type="PROSITE" id="PS50011">
    <property type="entry name" value="PROTEIN_KINASE_DOM"/>
    <property type="match status" value="1"/>
</dbReference>
<keyword evidence="3" id="KW-0808">Transferase</keyword>
<keyword evidence="1" id="KW-0547">Nucleotide-binding</keyword>